<dbReference type="FunFam" id="2.40.10.230:FF:000002">
    <property type="entry name" value="H/ACA ribonucleoprotein complex non-core subunit NAF1"/>
    <property type="match status" value="1"/>
</dbReference>
<feature type="region of interest" description="Disordered" evidence="11">
    <location>
        <begin position="384"/>
        <end position="406"/>
    </location>
</feature>
<feature type="region of interest" description="Disordered" evidence="11">
    <location>
        <begin position="448"/>
        <end position="468"/>
    </location>
</feature>
<dbReference type="GO" id="GO:0043489">
    <property type="term" value="P:RNA stabilization"/>
    <property type="evidence" value="ECO:0007669"/>
    <property type="project" value="UniProtKB-ARBA"/>
</dbReference>
<comment type="similarity">
    <text evidence="2">Belongs to the NAF1 family.</text>
</comment>
<keyword evidence="13" id="KW-1185">Reference proteome</keyword>
<dbReference type="GO" id="GO:0003723">
    <property type="term" value="F:RNA binding"/>
    <property type="evidence" value="ECO:0007669"/>
    <property type="project" value="UniProtKB-KW"/>
</dbReference>
<dbReference type="GO" id="GO:0001522">
    <property type="term" value="P:pseudouridine synthesis"/>
    <property type="evidence" value="ECO:0007669"/>
    <property type="project" value="InterPro"/>
</dbReference>
<evidence type="ECO:0000256" key="11">
    <source>
        <dbReference type="SAM" id="MobiDB-lite"/>
    </source>
</evidence>
<organism evidence="12 13">
    <name type="scientific">Dicentrarchus labrax</name>
    <name type="common">European seabass</name>
    <name type="synonym">Morone labrax</name>
    <dbReference type="NCBI Taxonomy" id="13489"/>
    <lineage>
        <taxon>Eukaryota</taxon>
        <taxon>Metazoa</taxon>
        <taxon>Chordata</taxon>
        <taxon>Craniata</taxon>
        <taxon>Vertebrata</taxon>
        <taxon>Euteleostomi</taxon>
        <taxon>Actinopterygii</taxon>
        <taxon>Neopterygii</taxon>
        <taxon>Teleostei</taxon>
        <taxon>Neoteleostei</taxon>
        <taxon>Acanthomorphata</taxon>
        <taxon>Eupercaria</taxon>
        <taxon>Moronidae</taxon>
        <taxon>Dicentrarchus</taxon>
    </lineage>
</organism>
<feature type="compositionally biased region" description="Basic residues" evidence="11">
    <location>
        <begin position="283"/>
        <end position="292"/>
    </location>
</feature>
<dbReference type="Pfam" id="PF04410">
    <property type="entry name" value="Gar1"/>
    <property type="match status" value="1"/>
</dbReference>
<evidence type="ECO:0000256" key="7">
    <source>
        <dbReference type="ARBA" id="ARBA00022884"/>
    </source>
</evidence>
<feature type="compositionally biased region" description="Polar residues" evidence="11">
    <location>
        <begin position="60"/>
        <end position="71"/>
    </location>
</feature>
<comment type="subcellular location">
    <subcellularLocation>
        <location evidence="1">Nucleus</location>
    </subcellularLocation>
</comment>
<feature type="region of interest" description="Disordered" evidence="11">
    <location>
        <begin position="1"/>
        <end position="127"/>
    </location>
</feature>
<comment type="subunit">
    <text evidence="10">During assembly of the complex, component of the small nucleolar ribonucleoprotein particles containing H/ACA-type snoRNAs (H/ACA snoRNPs) which contains NOLA2/NHP2, NOLA3/NOP10, NAF1 and DKC1/NOLA4. Interacts directly with DKC1/NOLA4.</text>
</comment>
<gene>
    <name evidence="12" type="primary">naf1</name>
</gene>
<keyword evidence="8" id="KW-0539">Nucleus</keyword>
<reference evidence="12" key="2">
    <citation type="submission" date="2025-09" db="UniProtKB">
        <authorList>
            <consortium name="Ensembl"/>
        </authorList>
    </citation>
    <scope>IDENTIFICATION</scope>
</reference>
<evidence type="ECO:0000256" key="8">
    <source>
        <dbReference type="ARBA" id="ARBA00023242"/>
    </source>
</evidence>
<accession>A0A8C4EXK3</accession>
<dbReference type="PANTHER" id="PTHR31633">
    <property type="entry name" value="H/ACA RIBONUCLEOPROTEIN COMPLEX NON-CORE SUBUNIT NAF1"/>
    <property type="match status" value="1"/>
</dbReference>
<evidence type="ECO:0000256" key="10">
    <source>
        <dbReference type="ARBA" id="ARBA00063185"/>
    </source>
</evidence>
<keyword evidence="6" id="KW-0597">Phosphoprotein</keyword>
<dbReference type="Ensembl" id="ENSDLAT00005026240.2">
    <property type="protein sequence ID" value="ENSDLAP00005024547.2"/>
    <property type="gene ID" value="ENSDLAG00005011196.2"/>
</dbReference>
<dbReference type="AlphaFoldDB" id="A0A8C4EXK3"/>
<feature type="compositionally biased region" description="Acidic residues" evidence="11">
    <location>
        <begin position="78"/>
        <end position="91"/>
    </location>
</feature>
<dbReference type="InterPro" id="IPR007504">
    <property type="entry name" value="H/ACA_rnp_Gar1/Naf1"/>
</dbReference>
<evidence type="ECO:0000313" key="13">
    <source>
        <dbReference type="Proteomes" id="UP000694389"/>
    </source>
</evidence>
<dbReference type="GO" id="GO:0006364">
    <property type="term" value="P:rRNA processing"/>
    <property type="evidence" value="ECO:0007669"/>
    <property type="project" value="UniProtKB-KW"/>
</dbReference>
<keyword evidence="4" id="KW-0690">Ribosome biogenesis</keyword>
<feature type="compositionally biased region" description="Basic and acidic residues" evidence="11">
    <location>
        <begin position="389"/>
        <end position="399"/>
    </location>
</feature>
<evidence type="ECO:0000256" key="5">
    <source>
        <dbReference type="ARBA" id="ARBA00022552"/>
    </source>
</evidence>
<evidence type="ECO:0000256" key="3">
    <source>
        <dbReference type="ARBA" id="ARBA00021438"/>
    </source>
</evidence>
<protein>
    <recommendedName>
        <fullName evidence="3">H/ACA ribonucleoprotein complex non-core subunit NAF1</fullName>
    </recommendedName>
</protein>
<evidence type="ECO:0000256" key="2">
    <source>
        <dbReference type="ARBA" id="ARBA00009801"/>
    </source>
</evidence>
<evidence type="ECO:0000256" key="4">
    <source>
        <dbReference type="ARBA" id="ARBA00022517"/>
    </source>
</evidence>
<dbReference type="InterPro" id="IPR040309">
    <property type="entry name" value="Naf1"/>
</dbReference>
<name>A0A8C4EXK3_DICLA</name>
<dbReference type="GO" id="GO:0000493">
    <property type="term" value="P:box H/ACA snoRNP assembly"/>
    <property type="evidence" value="ECO:0007669"/>
    <property type="project" value="InterPro"/>
</dbReference>
<dbReference type="SUPFAM" id="SSF50447">
    <property type="entry name" value="Translation proteins"/>
    <property type="match status" value="1"/>
</dbReference>
<feature type="region of interest" description="Disordered" evidence="11">
    <location>
        <begin position="257"/>
        <end position="305"/>
    </location>
</feature>
<dbReference type="InterPro" id="IPR038664">
    <property type="entry name" value="Gar1/Naf1_Cbf5-bd_sf"/>
</dbReference>
<dbReference type="GO" id="GO:0005732">
    <property type="term" value="C:sno(s)RNA-containing ribonucleoprotein complex"/>
    <property type="evidence" value="ECO:0007669"/>
    <property type="project" value="InterPro"/>
</dbReference>
<evidence type="ECO:0000256" key="6">
    <source>
        <dbReference type="ARBA" id="ARBA00022553"/>
    </source>
</evidence>
<comment type="function">
    <text evidence="9">RNA-binding protein required for the maturation of box H/ACA snoRNPs complex and ribosome biogenesis. During assembly of the H/ACA snoRNPs complex, it associates with the complex and disappears during maturation of the complex and is replaced by NOLA1/GAR1 to yield mature H/ACA snoRNPs complex. Probably competes with NOLA1/GAR1 for binding with DKC1/NOLA4.</text>
</comment>
<keyword evidence="5" id="KW-0698">rRNA processing</keyword>
<evidence type="ECO:0000256" key="9">
    <source>
        <dbReference type="ARBA" id="ARBA00057529"/>
    </source>
</evidence>
<dbReference type="GO" id="GO:0005634">
    <property type="term" value="C:nucleus"/>
    <property type="evidence" value="ECO:0007669"/>
    <property type="project" value="UniProtKB-SubCell"/>
</dbReference>
<evidence type="ECO:0000313" key="12">
    <source>
        <dbReference type="Ensembl" id="ENSDLAP00005024547.2"/>
    </source>
</evidence>
<dbReference type="PANTHER" id="PTHR31633:SF1">
    <property type="entry name" value="H_ACA RIBONUCLEOPROTEIN COMPLEX NON-CORE SUBUNIT NAF1"/>
    <property type="match status" value="1"/>
</dbReference>
<keyword evidence="7" id="KW-0694">RNA-binding</keyword>
<feature type="compositionally biased region" description="Low complexity" evidence="11">
    <location>
        <begin position="92"/>
        <end position="110"/>
    </location>
</feature>
<dbReference type="Gene3D" id="2.40.10.230">
    <property type="entry name" value="Probable tRNA pseudouridine synthase domain"/>
    <property type="match status" value="1"/>
</dbReference>
<sequence>MDEKLPEENGQTPPVRKEDEEEMEVTTTTQLEPLTVALDDADTSSNTNTQTDPEEAGDVHTNSAAATQSLDSVCKTEECDDDDEDSEDSDSDSSSSSSSSTSSSSSSSPSAPVIGEDDDDEGFSQPAPIKTRDEVLLEELPAVEEVSVSLPEDAELQPVGTVSSIIQQLVVIQSLKDTPPLNDDSIIFRSDGLAVGKVFEVFGPVSNPLYILRFNSAEQISSKGLTEGLTVYYAPTIKEYTEYILTQQLKLLKGSDASWKNDQEPPAEALDYSDDEKEQEAKRKGKNSKKKRDSNNAGTHTQTGAPHVCLNEAKLGMCYKSKGESRIEYDIHPPICFLFFFLQKILPTLPRIPCSSSEMSGFSHQDTQGLRSGTRTRGINIYHSNTHTLHPDTYTHRPDTPTSFPCTSPPPCPYPPPPPHPFPPPNFPLYPPPPAFFNPSFSSPLWPPNSVPFSDLPPPPPPPHPPPQ</sequence>
<reference evidence="12" key="1">
    <citation type="submission" date="2025-08" db="UniProtKB">
        <authorList>
            <consortium name="Ensembl"/>
        </authorList>
    </citation>
    <scope>IDENTIFICATION</scope>
</reference>
<evidence type="ECO:0000256" key="1">
    <source>
        <dbReference type="ARBA" id="ARBA00004123"/>
    </source>
</evidence>
<proteinExistence type="inferred from homology"/>
<dbReference type="InterPro" id="IPR009000">
    <property type="entry name" value="Transl_B-barrel_sf"/>
</dbReference>
<dbReference type="GeneTree" id="ENSGT00390000004697"/>
<dbReference type="Proteomes" id="UP000694389">
    <property type="component" value="Unassembled WGS sequence"/>
</dbReference>